<name>A0A139X4P7_9CYAN</name>
<evidence type="ECO:0000313" key="2">
    <source>
        <dbReference type="EMBL" id="KYC39677.1"/>
    </source>
</evidence>
<organism evidence="2 3">
    <name type="scientific">Scytonema hofmannii PCC 7110</name>
    <dbReference type="NCBI Taxonomy" id="128403"/>
    <lineage>
        <taxon>Bacteria</taxon>
        <taxon>Bacillati</taxon>
        <taxon>Cyanobacteriota</taxon>
        <taxon>Cyanophyceae</taxon>
        <taxon>Nostocales</taxon>
        <taxon>Scytonemataceae</taxon>
        <taxon>Scytonema</taxon>
    </lineage>
</organism>
<evidence type="ECO:0000259" key="1">
    <source>
        <dbReference type="Pfam" id="PF10057"/>
    </source>
</evidence>
<dbReference type="InterPro" id="IPR018745">
    <property type="entry name" value="MpsC"/>
</dbReference>
<accession>A0A139X4P7</accession>
<dbReference type="Proteomes" id="UP000076925">
    <property type="component" value="Unassembled WGS sequence"/>
</dbReference>
<evidence type="ECO:0000313" key="3">
    <source>
        <dbReference type="Proteomes" id="UP000076925"/>
    </source>
</evidence>
<gene>
    <name evidence="2" type="ORF">WA1_30560</name>
</gene>
<protein>
    <recommendedName>
        <fullName evidence="1">Na+-translocating membrane potential-generating system MpsC domain-containing protein</fullName>
    </recommendedName>
</protein>
<feature type="domain" description="Na+-translocating membrane potential-generating system MpsC" evidence="1">
    <location>
        <begin position="11"/>
        <end position="117"/>
    </location>
</feature>
<dbReference type="EMBL" id="ANNX02000033">
    <property type="protein sequence ID" value="KYC39677.1"/>
    <property type="molecule type" value="Genomic_DNA"/>
</dbReference>
<dbReference type="RefSeq" id="WP_051076995.1">
    <property type="nucleotide sequence ID" value="NZ_KQ976354.1"/>
</dbReference>
<dbReference type="AlphaFoldDB" id="A0A139X4P7"/>
<dbReference type="Pfam" id="PF10057">
    <property type="entry name" value="MpsC"/>
    <property type="match status" value="1"/>
</dbReference>
<sequence length="134" mass="14844">MAMSLPKPTCAQVERTITQQLQAFFREHIGQRPSKVVCQILNDGVVVILHDTLAPAERTLLDADRTESAKQFRSELHELLKPRIKELIEPIVATSVTAVLVDSDLDTGISILTAILEDLPQVRDPESIPKKPKG</sequence>
<keyword evidence="3" id="KW-1185">Reference proteome</keyword>
<reference evidence="2 3" key="1">
    <citation type="journal article" date="2013" name="Genome Biol. Evol.">
        <title>Genomes of Stigonematalean cyanobacteria (subsection V) and the evolution of oxygenic photosynthesis from prokaryotes to plastids.</title>
        <authorList>
            <person name="Dagan T."/>
            <person name="Roettger M."/>
            <person name="Stucken K."/>
            <person name="Landan G."/>
            <person name="Koch R."/>
            <person name="Major P."/>
            <person name="Gould S.B."/>
            <person name="Goremykin V.V."/>
            <person name="Rippka R."/>
            <person name="Tandeau de Marsac N."/>
            <person name="Gugger M."/>
            <person name="Lockhart P.J."/>
            <person name="Allen J.F."/>
            <person name="Brune I."/>
            <person name="Maus I."/>
            <person name="Puhler A."/>
            <person name="Martin W.F."/>
        </authorList>
    </citation>
    <scope>NUCLEOTIDE SEQUENCE [LARGE SCALE GENOMIC DNA]</scope>
    <source>
        <strain evidence="2 3">PCC 7110</strain>
    </source>
</reference>
<dbReference type="STRING" id="128403.WA1_30560"/>
<comment type="caution">
    <text evidence="2">The sequence shown here is derived from an EMBL/GenBank/DDBJ whole genome shotgun (WGS) entry which is preliminary data.</text>
</comment>
<proteinExistence type="predicted"/>